<accession>A0A1A3U0R3</accession>
<dbReference type="GO" id="GO:0046872">
    <property type="term" value="F:metal ion binding"/>
    <property type="evidence" value="ECO:0007669"/>
    <property type="project" value="UniProtKB-KW"/>
</dbReference>
<evidence type="ECO:0000256" key="2">
    <source>
        <dbReference type="ARBA" id="ARBA00022448"/>
    </source>
</evidence>
<evidence type="ECO:0000256" key="6">
    <source>
        <dbReference type="ARBA" id="ARBA00023014"/>
    </source>
</evidence>
<evidence type="ECO:0000256" key="3">
    <source>
        <dbReference type="ARBA" id="ARBA00022723"/>
    </source>
</evidence>
<proteinExistence type="predicted"/>
<dbReference type="AlphaFoldDB" id="A0A1A3U0R3"/>
<dbReference type="Proteomes" id="UP000093759">
    <property type="component" value="Unassembled WGS sequence"/>
</dbReference>
<gene>
    <name evidence="8" type="ORF">A5648_01340</name>
</gene>
<dbReference type="EMBL" id="LZMF01000057">
    <property type="protein sequence ID" value="OBK88464.1"/>
    <property type="molecule type" value="Genomic_DNA"/>
</dbReference>
<evidence type="ECO:0000256" key="7">
    <source>
        <dbReference type="ARBA" id="ARBA00023291"/>
    </source>
</evidence>
<keyword evidence="2" id="KW-0813">Transport</keyword>
<keyword evidence="5" id="KW-0408">Iron</keyword>
<dbReference type="GO" id="GO:0051538">
    <property type="term" value="F:3 iron, 4 sulfur cluster binding"/>
    <property type="evidence" value="ECO:0007669"/>
    <property type="project" value="UniProtKB-KW"/>
</dbReference>
<reference evidence="9" key="1">
    <citation type="submission" date="2016-06" db="EMBL/GenBank/DDBJ databases">
        <authorList>
            <person name="Sutton G."/>
            <person name="Brinkac L."/>
            <person name="Sanka R."/>
            <person name="Adams M."/>
            <person name="Lau E."/>
            <person name="Garcia-Basteiro A."/>
            <person name="Lopez-Varela E."/>
            <person name="Palencia S."/>
        </authorList>
    </citation>
    <scope>NUCLEOTIDE SEQUENCE [LARGE SCALE GENOMIC DNA]</scope>
    <source>
        <strain evidence="9">1274684.2</strain>
    </source>
</reference>
<evidence type="ECO:0000256" key="5">
    <source>
        <dbReference type="ARBA" id="ARBA00023004"/>
    </source>
</evidence>
<dbReference type="PANTHER" id="PTHR36923">
    <property type="entry name" value="FERREDOXIN"/>
    <property type="match status" value="1"/>
</dbReference>
<dbReference type="InterPro" id="IPR051269">
    <property type="entry name" value="Fe-S_cluster_ET"/>
</dbReference>
<dbReference type="Gene3D" id="3.30.70.20">
    <property type="match status" value="1"/>
</dbReference>
<evidence type="ECO:0000313" key="8">
    <source>
        <dbReference type="EMBL" id="OBK88464.1"/>
    </source>
</evidence>
<keyword evidence="6" id="KW-0411">Iron-sulfur</keyword>
<organism evidence="8 9">
    <name type="scientific">Mycolicibacter sinensis (strain JDM601)</name>
    <name type="common">Mycobacterium sinense</name>
    <dbReference type="NCBI Taxonomy" id="875328"/>
    <lineage>
        <taxon>Bacteria</taxon>
        <taxon>Bacillati</taxon>
        <taxon>Actinomycetota</taxon>
        <taxon>Actinomycetes</taxon>
        <taxon>Mycobacteriales</taxon>
        <taxon>Mycobacteriaceae</taxon>
        <taxon>Mycolicibacter</taxon>
    </lineage>
</organism>
<comment type="caution">
    <text evidence="8">The sequence shown here is derived from an EMBL/GenBank/DDBJ whole genome shotgun (WGS) entry which is preliminary data.</text>
</comment>
<keyword evidence="7" id="KW-0003">3Fe-4S</keyword>
<evidence type="ECO:0000256" key="4">
    <source>
        <dbReference type="ARBA" id="ARBA00022982"/>
    </source>
</evidence>
<sequence length="73" mass="7785">MKVTVDSERCMGHGQCYTWGPDVYQPDDQGYCLVPVAEITGDLAAQAIAGAEACPESAITIHESTVTAVREAR</sequence>
<keyword evidence="4" id="KW-0249">Electron transport</keyword>
<dbReference type="Pfam" id="PF13459">
    <property type="entry name" value="Fer4_15"/>
    <property type="match status" value="1"/>
</dbReference>
<protein>
    <submittedName>
        <fullName evidence="8">Cytochrome</fullName>
    </submittedName>
</protein>
<evidence type="ECO:0000256" key="1">
    <source>
        <dbReference type="ARBA" id="ARBA00001927"/>
    </source>
</evidence>
<name>A0A1A3U0R3_MYCSD</name>
<dbReference type="PANTHER" id="PTHR36923:SF3">
    <property type="entry name" value="FERREDOXIN"/>
    <property type="match status" value="1"/>
</dbReference>
<comment type="cofactor">
    <cofactor evidence="1">
        <name>[3Fe-4S] cluster</name>
        <dbReference type="ChEBI" id="CHEBI:21137"/>
    </cofactor>
</comment>
<evidence type="ECO:0000313" key="9">
    <source>
        <dbReference type="Proteomes" id="UP000093759"/>
    </source>
</evidence>
<keyword evidence="3" id="KW-0479">Metal-binding</keyword>
<dbReference type="SUPFAM" id="SSF54862">
    <property type="entry name" value="4Fe-4S ferredoxins"/>
    <property type="match status" value="1"/>
</dbReference>